<evidence type="ECO:0000256" key="1">
    <source>
        <dbReference type="SAM" id="Phobius"/>
    </source>
</evidence>
<sequence>MTVQRLPLPQLLEQPLEFVLSPPAWRFYLIHSLVLLASLVAVGVSLWDAQTGFGLIHWVGLIFGGTVLLLSLWPASWSRQRLINLAFDSEHLYLVNGSDKQAVALPRERVRAVNKGKLPGHDGAIIAFTLDLSLNEQELATIHETLGTQAEDRFKLDDDCYRFGFVGNWQPRRVLLATISVLAPAVVIDANDQPVDDDDDDWDD</sequence>
<keyword evidence="1" id="KW-0472">Membrane</keyword>
<feature type="transmembrane region" description="Helical" evidence="1">
    <location>
        <begin position="27"/>
        <end position="47"/>
    </location>
</feature>
<dbReference type="RefSeq" id="WP_071471390.1">
    <property type="nucleotide sequence ID" value="NZ_MDKE01000003.1"/>
</dbReference>
<dbReference type="AlphaFoldDB" id="A0A1J4QJ62"/>
<gene>
    <name evidence="2" type="ORF">BFR47_08990</name>
</gene>
<protein>
    <submittedName>
        <fullName evidence="2">Uncharacterized protein</fullName>
    </submittedName>
</protein>
<organism evidence="2 3">
    <name type="scientific">Oceanisphaera psychrotolerans</name>
    <dbReference type="NCBI Taxonomy" id="1414654"/>
    <lineage>
        <taxon>Bacteria</taxon>
        <taxon>Pseudomonadati</taxon>
        <taxon>Pseudomonadota</taxon>
        <taxon>Gammaproteobacteria</taxon>
        <taxon>Aeromonadales</taxon>
        <taxon>Aeromonadaceae</taxon>
        <taxon>Oceanisphaera</taxon>
    </lineage>
</organism>
<comment type="caution">
    <text evidence="2">The sequence shown here is derived from an EMBL/GenBank/DDBJ whole genome shotgun (WGS) entry which is preliminary data.</text>
</comment>
<name>A0A1J4QJ62_9GAMM</name>
<reference evidence="2 3" key="1">
    <citation type="submission" date="2016-07" db="EMBL/GenBank/DDBJ databases">
        <title>Draft Genome Sequence of Oceanisphaera psychrotolerans, isolated from coastal sediment samples.</title>
        <authorList>
            <person name="Zhuo S."/>
            <person name="Ruan Z."/>
        </authorList>
    </citation>
    <scope>NUCLEOTIDE SEQUENCE [LARGE SCALE GENOMIC DNA]</scope>
    <source>
        <strain evidence="2 3">LAM-WHM-ZC</strain>
    </source>
</reference>
<keyword evidence="1" id="KW-1133">Transmembrane helix</keyword>
<evidence type="ECO:0000313" key="3">
    <source>
        <dbReference type="Proteomes" id="UP000243073"/>
    </source>
</evidence>
<evidence type="ECO:0000313" key="2">
    <source>
        <dbReference type="EMBL" id="OIN14025.1"/>
    </source>
</evidence>
<dbReference type="EMBL" id="MDKE01000003">
    <property type="protein sequence ID" value="OIN14025.1"/>
    <property type="molecule type" value="Genomic_DNA"/>
</dbReference>
<dbReference type="Proteomes" id="UP000243073">
    <property type="component" value="Unassembled WGS sequence"/>
</dbReference>
<proteinExistence type="predicted"/>
<dbReference type="OrthoDB" id="5600178at2"/>
<keyword evidence="1" id="KW-0812">Transmembrane</keyword>
<accession>A0A1J4QJ62</accession>
<keyword evidence="3" id="KW-1185">Reference proteome</keyword>
<feature type="transmembrane region" description="Helical" evidence="1">
    <location>
        <begin position="53"/>
        <end position="73"/>
    </location>
</feature>